<dbReference type="InterPro" id="IPR005939">
    <property type="entry name" value="BLH_phosphatase-like"/>
</dbReference>
<feature type="transmembrane region" description="Helical" evidence="1">
    <location>
        <begin position="112"/>
        <end position="134"/>
    </location>
</feature>
<keyword evidence="1" id="KW-0812">Transmembrane</keyword>
<protein>
    <recommendedName>
        <fullName evidence="2">Beta-lactamase hydrolase-like protein phosphatase-like domain-containing protein</fullName>
    </recommendedName>
</protein>
<dbReference type="GO" id="GO:0016787">
    <property type="term" value="F:hydrolase activity"/>
    <property type="evidence" value="ECO:0007669"/>
    <property type="project" value="InterPro"/>
</dbReference>
<accession>A0AA37U2D5</accession>
<feature type="transmembrane region" description="Helical" evidence="1">
    <location>
        <begin position="42"/>
        <end position="61"/>
    </location>
</feature>
<dbReference type="Gene3D" id="3.90.190.10">
    <property type="entry name" value="Protein tyrosine phosphatase superfamily"/>
    <property type="match status" value="1"/>
</dbReference>
<reference evidence="3 4" key="1">
    <citation type="journal article" date="2014" name="Int. J. Syst. Evol. Microbiol.">
        <title>Complete genome sequence of Corynebacterium casei LMG S-19264T (=DSM 44701T), isolated from a smear-ripened cheese.</title>
        <authorList>
            <consortium name="US DOE Joint Genome Institute (JGI-PGF)"/>
            <person name="Walter F."/>
            <person name="Albersmeier A."/>
            <person name="Kalinowski J."/>
            <person name="Ruckert C."/>
        </authorList>
    </citation>
    <scope>NUCLEOTIDE SEQUENCE [LARGE SCALE GENOMIC DNA]</scope>
    <source>
        <strain evidence="3 4">NBRC 111766</strain>
    </source>
</reference>
<gene>
    <name evidence="3" type="ORF">GCM10010873_21700</name>
</gene>
<dbReference type="AlphaFoldDB" id="A0AA37U2D5"/>
<dbReference type="Proteomes" id="UP001157355">
    <property type="component" value="Unassembled WGS sequence"/>
</dbReference>
<keyword evidence="1" id="KW-0472">Membrane</keyword>
<name>A0AA37U2D5_9RHOB</name>
<dbReference type="EMBL" id="BSPP01000007">
    <property type="protein sequence ID" value="GLS87196.1"/>
    <property type="molecule type" value="Genomic_DNA"/>
</dbReference>
<feature type="transmembrane region" description="Helical" evidence="1">
    <location>
        <begin position="85"/>
        <end position="106"/>
    </location>
</feature>
<dbReference type="Pfam" id="PF04273">
    <property type="entry name" value="BLH_phosphatase"/>
    <property type="match status" value="1"/>
</dbReference>
<evidence type="ECO:0000256" key="1">
    <source>
        <dbReference type="SAM" id="Phobius"/>
    </source>
</evidence>
<evidence type="ECO:0000313" key="3">
    <source>
        <dbReference type="EMBL" id="GLS87196.1"/>
    </source>
</evidence>
<feature type="domain" description="Beta-lactamase hydrolase-like protein phosphatase-like" evidence="2">
    <location>
        <begin position="150"/>
        <end position="258"/>
    </location>
</feature>
<organism evidence="3 4">
    <name type="scientific">Cypionkella aquatica</name>
    <dbReference type="NCBI Taxonomy" id="1756042"/>
    <lineage>
        <taxon>Bacteria</taxon>
        <taxon>Pseudomonadati</taxon>
        <taxon>Pseudomonadota</taxon>
        <taxon>Alphaproteobacteria</taxon>
        <taxon>Rhodobacterales</taxon>
        <taxon>Paracoccaceae</taxon>
        <taxon>Cypionkella</taxon>
    </lineage>
</organism>
<dbReference type="NCBIfam" id="TIGR01244">
    <property type="entry name" value="TIGR01244 family sulfur transferase"/>
    <property type="match status" value="1"/>
</dbReference>
<keyword evidence="1" id="KW-1133">Transmembrane helix</keyword>
<dbReference type="InterPro" id="IPR046513">
    <property type="entry name" value="DUF6691"/>
</dbReference>
<dbReference type="Pfam" id="PF20398">
    <property type="entry name" value="DUF6691"/>
    <property type="match status" value="1"/>
</dbReference>
<dbReference type="CDD" id="cd14503">
    <property type="entry name" value="PTP-bact"/>
    <property type="match status" value="1"/>
</dbReference>
<evidence type="ECO:0000313" key="4">
    <source>
        <dbReference type="Proteomes" id="UP001157355"/>
    </source>
</evidence>
<dbReference type="InterPro" id="IPR029021">
    <property type="entry name" value="Prot-tyrosine_phosphatase-like"/>
</dbReference>
<comment type="caution">
    <text evidence="3">The sequence shown here is derived from an EMBL/GenBank/DDBJ whole genome shotgun (WGS) entry which is preliminary data.</text>
</comment>
<sequence>MRRYGYALLAGGLFGAGLRLSGMTDTLKVQGFLDLFGAWDPTLAFVMGGAILPMAAAWRVASKLDRSYLDLALPGPATRGIDRNLVLGSVLFGMGWALAGLCPGPALASISFGGSGGLAFLLAMLVGMIVAPSLRRRLDAARPSPRSKMDIRALTPTYAVSPQIDPSDLPAIKAAGFTTVIDNRPDGEIPADLHTPVMQAAAEALGLTFIANPVIGGAMTMENIRMQAEVMANATGPVFAYCASGNRCSVVWAMMNAGEKPTDDLIATPAKFGYNLEPLRGQIDALAAQKR</sequence>
<proteinExistence type="predicted"/>
<keyword evidence="4" id="KW-1185">Reference proteome</keyword>
<evidence type="ECO:0000259" key="2">
    <source>
        <dbReference type="Pfam" id="PF04273"/>
    </source>
</evidence>